<feature type="region of interest" description="Disordered" evidence="1">
    <location>
        <begin position="68"/>
        <end position="135"/>
    </location>
</feature>
<dbReference type="EMBL" id="KN834774">
    <property type="protein sequence ID" value="KIK60677.1"/>
    <property type="molecule type" value="Genomic_DNA"/>
</dbReference>
<dbReference type="AlphaFoldDB" id="A0A0D0CPA3"/>
<feature type="compositionally biased region" description="Polar residues" evidence="1">
    <location>
        <begin position="104"/>
        <end position="118"/>
    </location>
</feature>
<keyword evidence="3" id="KW-1185">Reference proteome</keyword>
<name>A0A0D0CPA3_9AGAR</name>
<accession>A0A0D0CPA3</accession>
<reference evidence="2 3" key="1">
    <citation type="submission" date="2014-04" db="EMBL/GenBank/DDBJ databases">
        <title>Evolutionary Origins and Diversification of the Mycorrhizal Mutualists.</title>
        <authorList>
            <consortium name="DOE Joint Genome Institute"/>
            <consortium name="Mycorrhizal Genomics Consortium"/>
            <person name="Kohler A."/>
            <person name="Kuo A."/>
            <person name="Nagy L.G."/>
            <person name="Floudas D."/>
            <person name="Copeland A."/>
            <person name="Barry K.W."/>
            <person name="Cichocki N."/>
            <person name="Veneault-Fourrey C."/>
            <person name="LaButti K."/>
            <person name="Lindquist E.A."/>
            <person name="Lipzen A."/>
            <person name="Lundell T."/>
            <person name="Morin E."/>
            <person name="Murat C."/>
            <person name="Riley R."/>
            <person name="Ohm R."/>
            <person name="Sun H."/>
            <person name="Tunlid A."/>
            <person name="Henrissat B."/>
            <person name="Grigoriev I.V."/>
            <person name="Hibbett D.S."/>
            <person name="Martin F."/>
        </authorList>
    </citation>
    <scope>NUCLEOTIDE SEQUENCE [LARGE SCALE GENOMIC DNA]</scope>
    <source>
        <strain evidence="2 3">FD-317 M1</strain>
    </source>
</reference>
<evidence type="ECO:0000256" key="1">
    <source>
        <dbReference type="SAM" id="MobiDB-lite"/>
    </source>
</evidence>
<evidence type="ECO:0000313" key="2">
    <source>
        <dbReference type="EMBL" id="KIK60677.1"/>
    </source>
</evidence>
<gene>
    <name evidence="2" type="ORF">GYMLUDRAFT_59392</name>
</gene>
<evidence type="ECO:0000313" key="3">
    <source>
        <dbReference type="Proteomes" id="UP000053593"/>
    </source>
</evidence>
<organism evidence="2 3">
    <name type="scientific">Collybiopsis luxurians FD-317 M1</name>
    <dbReference type="NCBI Taxonomy" id="944289"/>
    <lineage>
        <taxon>Eukaryota</taxon>
        <taxon>Fungi</taxon>
        <taxon>Dikarya</taxon>
        <taxon>Basidiomycota</taxon>
        <taxon>Agaricomycotina</taxon>
        <taxon>Agaricomycetes</taxon>
        <taxon>Agaricomycetidae</taxon>
        <taxon>Agaricales</taxon>
        <taxon>Marasmiineae</taxon>
        <taxon>Omphalotaceae</taxon>
        <taxon>Collybiopsis</taxon>
        <taxon>Collybiopsis luxurians</taxon>
    </lineage>
</organism>
<dbReference type="Proteomes" id="UP000053593">
    <property type="component" value="Unassembled WGS sequence"/>
</dbReference>
<sequence length="184" mass="20365">MLSVILEPGQSGTSARDPIVLCTLNPKKEEYHHPNFTFNDANGITQLQVTGPNTLNVAGVFKVSTNTTKTSKPISSERNSSTRTNLLSTEISTDALSNDGRKMPSSNTTPANYSTRALSATHHPRESRYQAPTQHTLGRNRYESSHNYSDQPIQAISVRLFQADPECIQVSTKFVPQRRPQSSY</sequence>
<proteinExistence type="predicted"/>
<protein>
    <recommendedName>
        <fullName evidence="4">Nucleoplasmin-like domain-containing protein</fullName>
    </recommendedName>
</protein>
<evidence type="ECO:0008006" key="4">
    <source>
        <dbReference type="Google" id="ProtNLM"/>
    </source>
</evidence>
<dbReference type="HOGENOM" id="CLU_115031_0_0_1"/>
<feature type="compositionally biased region" description="Polar residues" evidence="1">
    <location>
        <begin position="68"/>
        <end position="96"/>
    </location>
</feature>